<proteinExistence type="predicted"/>
<dbReference type="EMBL" id="LIBB01000317">
    <property type="protein sequence ID" value="KRO70571.1"/>
    <property type="molecule type" value="Genomic_DNA"/>
</dbReference>
<feature type="chain" id="PRO_5006423531" description="Quinohemoprotein amine dehydrogenase alpha subunit haem binding domain-containing protein" evidence="1">
    <location>
        <begin position="25"/>
        <end position="122"/>
    </location>
</feature>
<dbReference type="InterPro" id="IPR036909">
    <property type="entry name" value="Cyt_c-like_dom_sf"/>
</dbReference>
<dbReference type="AlphaFoldDB" id="A0A0R2SB91"/>
<gene>
    <name evidence="2" type="ORF">ABR69_10975</name>
</gene>
<feature type="signal peptide" evidence="1">
    <location>
        <begin position="1"/>
        <end position="24"/>
    </location>
</feature>
<dbReference type="GO" id="GO:0020037">
    <property type="term" value="F:heme binding"/>
    <property type="evidence" value="ECO:0007669"/>
    <property type="project" value="InterPro"/>
</dbReference>
<evidence type="ECO:0000256" key="1">
    <source>
        <dbReference type="SAM" id="SignalP"/>
    </source>
</evidence>
<dbReference type="SUPFAM" id="SSF46626">
    <property type="entry name" value="Cytochrome c"/>
    <property type="match status" value="1"/>
</dbReference>
<evidence type="ECO:0000313" key="2">
    <source>
        <dbReference type="EMBL" id="KRO70571.1"/>
    </source>
</evidence>
<comment type="caution">
    <text evidence="2">The sequence shown here is derived from an EMBL/GenBank/DDBJ whole genome shotgun (WGS) entry which is preliminary data.</text>
</comment>
<keyword evidence="1" id="KW-0732">Signal</keyword>
<protein>
    <recommendedName>
        <fullName evidence="4">Quinohemoprotein amine dehydrogenase alpha subunit haem binding domain-containing protein</fullName>
    </recommendedName>
</protein>
<evidence type="ECO:0008006" key="4">
    <source>
        <dbReference type="Google" id="ProtNLM"/>
    </source>
</evidence>
<name>A0A0R2SB91_9GAMM</name>
<evidence type="ECO:0000313" key="3">
    <source>
        <dbReference type="Proteomes" id="UP000051934"/>
    </source>
</evidence>
<sequence>MPIKIALRFLLTACAFAASVSVAAQTTDAFVQGEGKETVQATCTRCHSATLVTQNSGSEDVWRIRVRLMQASHGMPAIDEATESTIVSYLATHYGQKTAARRAALKPEFMPTNPYAQEPAAD</sequence>
<organism evidence="2 3">
    <name type="scientific">OM182 bacterium BACL3 MAG-120507-bin80</name>
    <dbReference type="NCBI Taxonomy" id="1655577"/>
    <lineage>
        <taxon>Bacteria</taxon>
        <taxon>Pseudomonadati</taxon>
        <taxon>Pseudomonadota</taxon>
        <taxon>Gammaproteobacteria</taxon>
        <taxon>OMG group</taxon>
        <taxon>OM182 clade</taxon>
    </lineage>
</organism>
<dbReference type="Proteomes" id="UP000051934">
    <property type="component" value="Unassembled WGS sequence"/>
</dbReference>
<dbReference type="GO" id="GO:0009055">
    <property type="term" value="F:electron transfer activity"/>
    <property type="evidence" value="ECO:0007669"/>
    <property type="project" value="InterPro"/>
</dbReference>
<reference evidence="2 3" key="1">
    <citation type="submission" date="2015-10" db="EMBL/GenBank/DDBJ databases">
        <title>Metagenome-Assembled Genomes uncover a global brackish microbiome.</title>
        <authorList>
            <person name="Hugerth L.W."/>
            <person name="Larsson J."/>
            <person name="Alneberg J."/>
            <person name="Lindh M.V."/>
            <person name="Legrand C."/>
            <person name="Pinhassi J."/>
            <person name="Andersson A.F."/>
        </authorList>
    </citation>
    <scope>NUCLEOTIDE SEQUENCE [LARGE SCALE GENOMIC DNA]</scope>
    <source>
        <strain evidence="2">BACL4 MAG-120507-bin80</strain>
    </source>
</reference>
<dbReference type="Gene3D" id="1.10.760.10">
    <property type="entry name" value="Cytochrome c-like domain"/>
    <property type="match status" value="1"/>
</dbReference>
<accession>A0A0R2SB91</accession>